<keyword evidence="5 7" id="KW-0472">Membrane</keyword>
<evidence type="ECO:0000256" key="7">
    <source>
        <dbReference type="SAM" id="Phobius"/>
    </source>
</evidence>
<feature type="transmembrane region" description="Helical" evidence="7">
    <location>
        <begin position="376"/>
        <end position="398"/>
    </location>
</feature>
<evidence type="ECO:0000256" key="2">
    <source>
        <dbReference type="ARBA" id="ARBA00022448"/>
    </source>
</evidence>
<feature type="transmembrane region" description="Helical" evidence="7">
    <location>
        <begin position="199"/>
        <end position="217"/>
    </location>
</feature>
<dbReference type="PANTHER" id="PTHR45649">
    <property type="entry name" value="AMINO-ACID PERMEASE BAT1"/>
    <property type="match status" value="1"/>
</dbReference>
<evidence type="ECO:0000256" key="6">
    <source>
        <dbReference type="SAM" id="MobiDB-lite"/>
    </source>
</evidence>
<dbReference type="Pfam" id="PF13520">
    <property type="entry name" value="AA_permease_2"/>
    <property type="match status" value="1"/>
</dbReference>
<dbReference type="Proteomes" id="UP000053328">
    <property type="component" value="Unassembled WGS sequence"/>
</dbReference>
<accession>A0A0D2BY52</accession>
<name>A0A0D2BY52_9EURO</name>
<evidence type="ECO:0000256" key="1">
    <source>
        <dbReference type="ARBA" id="ARBA00004141"/>
    </source>
</evidence>
<feature type="transmembrane region" description="Helical" evidence="7">
    <location>
        <begin position="327"/>
        <end position="348"/>
    </location>
</feature>
<evidence type="ECO:0008006" key="10">
    <source>
        <dbReference type="Google" id="ProtNLM"/>
    </source>
</evidence>
<dbReference type="RefSeq" id="XP_016236460.1">
    <property type="nucleotide sequence ID" value="XM_016380633.1"/>
</dbReference>
<organism evidence="8 9">
    <name type="scientific">Exophiala spinifera</name>
    <dbReference type="NCBI Taxonomy" id="91928"/>
    <lineage>
        <taxon>Eukaryota</taxon>
        <taxon>Fungi</taxon>
        <taxon>Dikarya</taxon>
        <taxon>Ascomycota</taxon>
        <taxon>Pezizomycotina</taxon>
        <taxon>Eurotiomycetes</taxon>
        <taxon>Chaetothyriomycetidae</taxon>
        <taxon>Chaetothyriales</taxon>
        <taxon>Herpotrichiellaceae</taxon>
        <taxon>Exophiala</taxon>
    </lineage>
</organism>
<evidence type="ECO:0000256" key="4">
    <source>
        <dbReference type="ARBA" id="ARBA00022989"/>
    </source>
</evidence>
<feature type="compositionally biased region" description="Basic and acidic residues" evidence="6">
    <location>
        <begin position="1"/>
        <end position="11"/>
    </location>
</feature>
<dbReference type="HOGENOM" id="CLU_004495_2_4_1"/>
<feature type="transmembrane region" description="Helical" evidence="7">
    <location>
        <begin position="404"/>
        <end position="427"/>
    </location>
</feature>
<dbReference type="PANTHER" id="PTHR45649:SF7">
    <property type="entry name" value="CHOLINE TRANSPORT PROTEIN"/>
    <property type="match status" value="1"/>
</dbReference>
<dbReference type="GO" id="GO:0016020">
    <property type="term" value="C:membrane"/>
    <property type="evidence" value="ECO:0007669"/>
    <property type="project" value="UniProtKB-SubCell"/>
</dbReference>
<dbReference type="VEuPathDB" id="FungiDB:PV08_06295"/>
<proteinExistence type="predicted"/>
<dbReference type="OrthoDB" id="2417308at2759"/>
<dbReference type="PIRSF" id="PIRSF006060">
    <property type="entry name" value="AA_transporter"/>
    <property type="match status" value="1"/>
</dbReference>
<evidence type="ECO:0000256" key="3">
    <source>
        <dbReference type="ARBA" id="ARBA00022692"/>
    </source>
</evidence>
<dbReference type="GO" id="GO:0022857">
    <property type="term" value="F:transmembrane transporter activity"/>
    <property type="evidence" value="ECO:0007669"/>
    <property type="project" value="InterPro"/>
</dbReference>
<sequence>MSTLSSHEHKIQAMSGDQRADKEPAIHSVPTTDTNIGRVSTHKKPFTVLSALSLGFNITNTGISMVLVISNTVFGAGPLFFYSTLLIAAVTFCVAVTLGELVSAYPHAGGQYFWAAQLSPERYRRFFSYMTAILSWAAVICICASSAQASANITFQMVLLSRPDFGYQRWMGFLAMEGYNILAASLTVYEYVLPKLSKGFLMFVIVVTSALFIALLAPSSPKQSAAVVFGAREYFNLSGWPNGVAFLIGMNGVNWGFSCLDAATHLAEEIQHPRKNIPIALLCVTGMGLLVGIMMSLAIYFAAFDLQGTTDIIALLNAVFNNNPTCAYVLGISMLFCLVNALASAHAWQARITWSLSRDQGTPFHSYMSRLAPDPFLTPLWATLWGVCWVGLCGFLYLGSLTAFNAFVSGGVLLQYITYATPAALLLLHGRKNLIRGPFFWPKFGPVANVIVILWTLLTLIIYSFPYFLPIAADTMNYVSVMVVFAILYAITFWIAYGRKHYRLLDIQLASD</sequence>
<keyword evidence="2" id="KW-0813">Transport</keyword>
<dbReference type="EMBL" id="KN847495">
    <property type="protein sequence ID" value="KIW16244.1"/>
    <property type="molecule type" value="Genomic_DNA"/>
</dbReference>
<feature type="transmembrane region" description="Helical" evidence="7">
    <location>
        <begin position="170"/>
        <end position="192"/>
    </location>
</feature>
<dbReference type="AlphaFoldDB" id="A0A0D2BY52"/>
<dbReference type="GeneID" id="27333378"/>
<feature type="transmembrane region" description="Helical" evidence="7">
    <location>
        <begin position="244"/>
        <end position="267"/>
    </location>
</feature>
<feature type="transmembrane region" description="Helical" evidence="7">
    <location>
        <begin position="46"/>
        <end position="69"/>
    </location>
</feature>
<feature type="compositionally biased region" description="Polar residues" evidence="6">
    <location>
        <begin position="29"/>
        <end position="38"/>
    </location>
</feature>
<reference evidence="8 9" key="1">
    <citation type="submission" date="2015-01" db="EMBL/GenBank/DDBJ databases">
        <title>The Genome Sequence of Exophiala spinifera CBS89968.</title>
        <authorList>
            <consortium name="The Broad Institute Genomics Platform"/>
            <person name="Cuomo C."/>
            <person name="de Hoog S."/>
            <person name="Gorbushina A."/>
            <person name="Stielow B."/>
            <person name="Teixiera M."/>
            <person name="Abouelleil A."/>
            <person name="Chapman S.B."/>
            <person name="Priest M."/>
            <person name="Young S.K."/>
            <person name="Wortman J."/>
            <person name="Nusbaum C."/>
            <person name="Birren B."/>
        </authorList>
    </citation>
    <scope>NUCLEOTIDE SEQUENCE [LARGE SCALE GENOMIC DNA]</scope>
    <source>
        <strain evidence="8 9">CBS 89968</strain>
    </source>
</reference>
<evidence type="ECO:0000313" key="8">
    <source>
        <dbReference type="EMBL" id="KIW16244.1"/>
    </source>
</evidence>
<feature type="transmembrane region" description="Helical" evidence="7">
    <location>
        <begin position="81"/>
        <end position="105"/>
    </location>
</feature>
<feature type="region of interest" description="Disordered" evidence="6">
    <location>
        <begin position="1"/>
        <end position="38"/>
    </location>
</feature>
<evidence type="ECO:0000313" key="9">
    <source>
        <dbReference type="Proteomes" id="UP000053328"/>
    </source>
</evidence>
<feature type="transmembrane region" description="Helical" evidence="7">
    <location>
        <begin position="126"/>
        <end position="150"/>
    </location>
</feature>
<feature type="transmembrane region" description="Helical" evidence="7">
    <location>
        <begin position="447"/>
        <end position="469"/>
    </location>
</feature>
<feature type="transmembrane region" description="Helical" evidence="7">
    <location>
        <begin position="279"/>
        <end position="303"/>
    </location>
</feature>
<gene>
    <name evidence="8" type="ORF">PV08_06295</name>
</gene>
<protein>
    <recommendedName>
        <fullName evidence="10">Amino acid permease/ SLC12A domain-containing protein</fullName>
    </recommendedName>
</protein>
<keyword evidence="4 7" id="KW-1133">Transmembrane helix</keyword>
<keyword evidence="3 7" id="KW-0812">Transmembrane</keyword>
<dbReference type="InterPro" id="IPR002293">
    <property type="entry name" value="AA/rel_permease1"/>
</dbReference>
<evidence type="ECO:0000256" key="5">
    <source>
        <dbReference type="ARBA" id="ARBA00023136"/>
    </source>
</evidence>
<feature type="transmembrane region" description="Helical" evidence="7">
    <location>
        <begin position="475"/>
        <end position="497"/>
    </location>
</feature>
<keyword evidence="9" id="KW-1185">Reference proteome</keyword>
<dbReference type="Gene3D" id="1.20.1740.10">
    <property type="entry name" value="Amino acid/polyamine transporter I"/>
    <property type="match status" value="1"/>
</dbReference>
<comment type="subcellular location">
    <subcellularLocation>
        <location evidence="1">Membrane</location>
        <topology evidence="1">Multi-pass membrane protein</topology>
    </subcellularLocation>
</comment>